<comment type="pathway">
    <text evidence="1 7">Cell wall biogenesis; peptidoglycan biosynthesis.</text>
</comment>
<reference evidence="10" key="1">
    <citation type="submission" date="2017-02" db="EMBL/GenBank/DDBJ databases">
        <authorList>
            <person name="Varghese N."/>
            <person name="Submissions S."/>
        </authorList>
    </citation>
    <scope>NUCLEOTIDE SEQUENCE [LARGE SCALE GENOMIC DNA]</scope>
    <source>
        <strain evidence="10">DSM 19608</strain>
    </source>
</reference>
<dbReference type="CDD" id="cd16913">
    <property type="entry name" value="YkuD_like"/>
    <property type="match status" value="1"/>
</dbReference>
<dbReference type="GO" id="GO:0008360">
    <property type="term" value="P:regulation of cell shape"/>
    <property type="evidence" value="ECO:0007669"/>
    <property type="project" value="UniProtKB-UniRule"/>
</dbReference>
<dbReference type="RefSeq" id="WP_078925185.1">
    <property type="nucleotide sequence ID" value="NZ_FUXB01000003.1"/>
</dbReference>
<dbReference type="GO" id="GO:0009252">
    <property type="term" value="P:peptidoglycan biosynthetic process"/>
    <property type="evidence" value="ECO:0007669"/>
    <property type="project" value="UniProtKB-UniPathway"/>
</dbReference>
<sequence>MKYRFLVAGFFILFSLPLAATPYFTKLEWLTRDEAYSFSFYYPEQLEQIYHRNNDQLIWTDMLSRMQFEEQLDLIHWAKISPLFTQRLKQLSETRQQEAWFEYDLLATDTLLMYLSYAELATKEGMGWFFNGHKLEHILPLPSESALFALHVAIGSKTLDHLIYRYTPQDPAYQQLIYAYRFLRPLSQTPFILYQQRGLKKVGDKLEDRQTLIQRLALVNIDITTIRNDVSWYDNSLVEPVKQFQTLHGLAPDGIIGPNTLKWLNLSVNARLGLIALNAERMRLWPTSSTAIVVNVPNFELKYWHAGEAVFQSKVVVGRVTRPTPVMTTRLDSLIVNPTWNVPYKIMVEDILPIAKRDRQYLARQHIEILPNWGATQAMDPALIDWENVQPESFPYRLRQQAGYRNALGLYKFNTPNRRAIFLHDTPSKHLFNYHSRAFSSGCIRVENADLFASTLLKKQGLDNEKYAPQSSDVNHAIALRQRIPVQIIYQTTWYDRGQIHFRDDIYHLDRVISQ</sequence>
<dbReference type="Pfam" id="PF03734">
    <property type="entry name" value="YkuD"/>
    <property type="match status" value="1"/>
</dbReference>
<accession>A0A1T4LZB7</accession>
<dbReference type="PANTHER" id="PTHR41533:SF1">
    <property type="entry name" value="L,D-TRANSPEPTIDASE YCBB-RELATED"/>
    <property type="match status" value="1"/>
</dbReference>
<proteinExistence type="inferred from homology"/>
<evidence type="ECO:0000313" key="10">
    <source>
        <dbReference type="Proteomes" id="UP000190834"/>
    </source>
</evidence>
<evidence type="ECO:0000259" key="8">
    <source>
        <dbReference type="PROSITE" id="PS52029"/>
    </source>
</evidence>
<dbReference type="InterPro" id="IPR045380">
    <property type="entry name" value="LD_TPept_scaffold_dom"/>
</dbReference>
<dbReference type="Pfam" id="PF20142">
    <property type="entry name" value="Scaffold"/>
    <property type="match status" value="1"/>
</dbReference>
<dbReference type="InterPro" id="IPR002477">
    <property type="entry name" value="Peptidoglycan-bd-like"/>
</dbReference>
<comment type="similarity">
    <text evidence="2">Belongs to the YkuD family.</text>
</comment>
<protein>
    <submittedName>
        <fullName evidence="9">Murein L,D-transpeptidase YcbB/YkuD</fullName>
    </submittedName>
</protein>
<dbReference type="OrthoDB" id="9778545at2"/>
<dbReference type="GeneID" id="70582186"/>
<dbReference type="GO" id="GO:0004180">
    <property type="term" value="F:carboxypeptidase activity"/>
    <property type="evidence" value="ECO:0007669"/>
    <property type="project" value="UniProtKB-ARBA"/>
</dbReference>
<gene>
    <name evidence="9" type="ORF">SAMN02745782_00809</name>
</gene>
<organism evidence="9 10">
    <name type="scientific">Vibrio cincinnatiensis DSM 19608</name>
    <dbReference type="NCBI Taxonomy" id="1123491"/>
    <lineage>
        <taxon>Bacteria</taxon>
        <taxon>Pseudomonadati</taxon>
        <taxon>Pseudomonadota</taxon>
        <taxon>Gammaproteobacteria</taxon>
        <taxon>Vibrionales</taxon>
        <taxon>Vibrionaceae</taxon>
        <taxon>Vibrio</taxon>
    </lineage>
</organism>
<name>A0A1T4LZB7_VIBCI</name>
<dbReference type="AlphaFoldDB" id="A0A1T4LZB7"/>
<feature type="active site" description="Proton donor/acceptor" evidence="7">
    <location>
        <position position="424"/>
    </location>
</feature>
<keyword evidence="5 7" id="KW-0573">Peptidoglycan synthesis</keyword>
<dbReference type="SUPFAM" id="SSF47090">
    <property type="entry name" value="PGBD-like"/>
    <property type="match status" value="1"/>
</dbReference>
<evidence type="ECO:0000256" key="3">
    <source>
        <dbReference type="ARBA" id="ARBA00022679"/>
    </source>
</evidence>
<evidence type="ECO:0000256" key="1">
    <source>
        <dbReference type="ARBA" id="ARBA00004752"/>
    </source>
</evidence>
<dbReference type="EMBL" id="FUXB01000003">
    <property type="protein sequence ID" value="SJZ60005.1"/>
    <property type="molecule type" value="Genomic_DNA"/>
</dbReference>
<dbReference type="GO" id="GO:0016740">
    <property type="term" value="F:transferase activity"/>
    <property type="evidence" value="ECO:0007669"/>
    <property type="project" value="UniProtKB-KW"/>
</dbReference>
<evidence type="ECO:0000256" key="5">
    <source>
        <dbReference type="ARBA" id="ARBA00022984"/>
    </source>
</evidence>
<dbReference type="STRING" id="1123491.SAMN02745782_00809"/>
<keyword evidence="6 7" id="KW-0961">Cell wall biogenesis/degradation</keyword>
<dbReference type="Gene3D" id="2.40.440.10">
    <property type="entry name" value="L,D-transpeptidase catalytic domain-like"/>
    <property type="match status" value="1"/>
</dbReference>
<dbReference type="PANTHER" id="PTHR41533">
    <property type="entry name" value="L,D-TRANSPEPTIDASE HI_1667-RELATED"/>
    <property type="match status" value="1"/>
</dbReference>
<dbReference type="InterPro" id="IPR038063">
    <property type="entry name" value="Transpep_catalytic_dom"/>
</dbReference>
<dbReference type="InterPro" id="IPR052905">
    <property type="entry name" value="LD-transpeptidase_YkuD-like"/>
</dbReference>
<evidence type="ECO:0000256" key="2">
    <source>
        <dbReference type="ARBA" id="ARBA00005992"/>
    </source>
</evidence>
<dbReference type="Proteomes" id="UP000190834">
    <property type="component" value="Unassembled WGS sequence"/>
</dbReference>
<evidence type="ECO:0000256" key="6">
    <source>
        <dbReference type="ARBA" id="ARBA00023316"/>
    </source>
</evidence>
<keyword evidence="10" id="KW-1185">Reference proteome</keyword>
<dbReference type="UniPathway" id="UPA00219"/>
<keyword evidence="3" id="KW-0808">Transferase</keyword>
<evidence type="ECO:0000256" key="4">
    <source>
        <dbReference type="ARBA" id="ARBA00022960"/>
    </source>
</evidence>
<dbReference type="Pfam" id="PF01471">
    <property type="entry name" value="PG_binding_1"/>
    <property type="match status" value="1"/>
</dbReference>
<evidence type="ECO:0000256" key="7">
    <source>
        <dbReference type="PROSITE-ProRule" id="PRU01373"/>
    </source>
</evidence>
<dbReference type="SUPFAM" id="SSF141523">
    <property type="entry name" value="L,D-transpeptidase catalytic domain-like"/>
    <property type="match status" value="1"/>
</dbReference>
<evidence type="ECO:0000313" key="9">
    <source>
        <dbReference type="EMBL" id="SJZ60005.1"/>
    </source>
</evidence>
<dbReference type="Gene3D" id="1.10.101.10">
    <property type="entry name" value="PGBD-like superfamily/PGBD"/>
    <property type="match status" value="1"/>
</dbReference>
<dbReference type="InterPro" id="IPR036365">
    <property type="entry name" value="PGBD-like_sf"/>
</dbReference>
<dbReference type="InterPro" id="IPR036366">
    <property type="entry name" value="PGBDSf"/>
</dbReference>
<dbReference type="PROSITE" id="PS52029">
    <property type="entry name" value="LD_TPASE"/>
    <property type="match status" value="1"/>
</dbReference>
<dbReference type="InterPro" id="IPR005490">
    <property type="entry name" value="LD_TPept_cat_dom"/>
</dbReference>
<dbReference type="GO" id="GO:0071555">
    <property type="term" value="P:cell wall organization"/>
    <property type="evidence" value="ECO:0007669"/>
    <property type="project" value="UniProtKB-UniRule"/>
</dbReference>
<feature type="domain" description="L,D-TPase catalytic" evidence="8">
    <location>
        <begin position="290"/>
        <end position="467"/>
    </location>
</feature>
<feature type="active site" description="Nucleophile" evidence="7">
    <location>
        <position position="443"/>
    </location>
</feature>
<keyword evidence="4 7" id="KW-0133">Cell shape</keyword>